<accession>A0A4R8V6V4</accession>
<dbReference type="EMBL" id="SOFI01000003">
    <property type="protein sequence ID" value="TFB78824.1"/>
    <property type="molecule type" value="Genomic_DNA"/>
</dbReference>
<evidence type="ECO:0000259" key="1">
    <source>
        <dbReference type="Pfam" id="PF00535"/>
    </source>
</evidence>
<dbReference type="SUPFAM" id="SSF53448">
    <property type="entry name" value="Nucleotide-diphospho-sugar transferases"/>
    <property type="match status" value="1"/>
</dbReference>
<proteinExistence type="predicted"/>
<dbReference type="GO" id="GO:0044010">
    <property type="term" value="P:single-species biofilm formation"/>
    <property type="evidence" value="ECO:0007669"/>
    <property type="project" value="TreeGrafter"/>
</dbReference>
<dbReference type="CDD" id="cd00761">
    <property type="entry name" value="Glyco_tranf_GTA_type"/>
    <property type="match status" value="1"/>
</dbReference>
<sequence length="352" mass="39544">MPDRGVGGCERAIVTEAKISVILPYYNGAAFISGALASILRQSVAPHEVMVINDGSTEEASAALRTAIDMHSDALTIHLIEQENQGQSASRNRGVDAATGDLMAFLDQDDEWRPEHLAHLSAPFESSPELGWTYSDFDEIDGQGKIVTRQFIRAHRSHHPKLSILEILGEDLMILPSASMLRKSAIEQVGGFDPRLRGYEDDDLFIRMFQAGWTSRFLGEALTRFRVHQGSSSDNSSFRNSRMVFFEKMSTEFPDDFRLNRLYISDLLVPRLLASTVSEYSTALQLRQDAEVRRIAESIGILLAGRHRVRLRSRLGVQVLRRPRLCRTILRLSQSLPRFLRPSISPALLPWG</sequence>
<gene>
    <name evidence="2" type="ORF">E3N84_01270</name>
</gene>
<organism evidence="2 3">
    <name type="scientific">Terrimesophilobacter mesophilus</name>
    <dbReference type="NCBI Taxonomy" id="433647"/>
    <lineage>
        <taxon>Bacteria</taxon>
        <taxon>Bacillati</taxon>
        <taxon>Actinomycetota</taxon>
        <taxon>Actinomycetes</taxon>
        <taxon>Micrococcales</taxon>
        <taxon>Microbacteriaceae</taxon>
        <taxon>Terrimesophilobacter</taxon>
    </lineage>
</organism>
<dbReference type="Pfam" id="PF00535">
    <property type="entry name" value="Glycos_transf_2"/>
    <property type="match status" value="1"/>
</dbReference>
<protein>
    <submittedName>
        <fullName evidence="2">Glycosyltransferase family 2 protein</fullName>
    </submittedName>
</protein>
<dbReference type="AlphaFoldDB" id="A0A4R8V6V4"/>
<name>A0A4R8V6V4_9MICO</name>
<comment type="caution">
    <text evidence="2">The sequence shown here is derived from an EMBL/GenBank/DDBJ whole genome shotgun (WGS) entry which is preliminary data.</text>
</comment>
<dbReference type="InterPro" id="IPR001173">
    <property type="entry name" value="Glyco_trans_2-like"/>
</dbReference>
<dbReference type="Gene3D" id="3.90.550.10">
    <property type="entry name" value="Spore Coat Polysaccharide Biosynthesis Protein SpsA, Chain A"/>
    <property type="match status" value="1"/>
</dbReference>
<keyword evidence="3" id="KW-1185">Reference proteome</keyword>
<feature type="domain" description="Glycosyltransferase 2-like" evidence="1">
    <location>
        <begin position="20"/>
        <end position="188"/>
    </location>
</feature>
<dbReference type="PANTHER" id="PTHR43685">
    <property type="entry name" value="GLYCOSYLTRANSFERASE"/>
    <property type="match status" value="1"/>
</dbReference>
<keyword evidence="2" id="KW-0808">Transferase</keyword>
<dbReference type="InterPro" id="IPR050834">
    <property type="entry name" value="Glycosyltransf_2"/>
</dbReference>
<reference evidence="2 3" key="1">
    <citation type="submission" date="2019-03" db="EMBL/GenBank/DDBJ databases">
        <title>Genomics of glacier-inhabiting Cryobacterium strains.</title>
        <authorList>
            <person name="Liu Q."/>
            <person name="Xin Y.-H."/>
        </authorList>
    </citation>
    <scope>NUCLEOTIDE SEQUENCE [LARGE SCALE GENOMIC DNA]</scope>
    <source>
        <strain evidence="2 3">CGMCC 1.10440</strain>
    </source>
</reference>
<dbReference type="Proteomes" id="UP000298488">
    <property type="component" value="Unassembled WGS sequence"/>
</dbReference>
<dbReference type="GO" id="GO:0016740">
    <property type="term" value="F:transferase activity"/>
    <property type="evidence" value="ECO:0007669"/>
    <property type="project" value="UniProtKB-KW"/>
</dbReference>
<dbReference type="InterPro" id="IPR029044">
    <property type="entry name" value="Nucleotide-diphossugar_trans"/>
</dbReference>
<dbReference type="OrthoDB" id="153025at2"/>
<evidence type="ECO:0000313" key="2">
    <source>
        <dbReference type="EMBL" id="TFB78824.1"/>
    </source>
</evidence>
<dbReference type="PANTHER" id="PTHR43685:SF2">
    <property type="entry name" value="GLYCOSYLTRANSFERASE 2-LIKE DOMAIN-CONTAINING PROTEIN"/>
    <property type="match status" value="1"/>
</dbReference>
<evidence type="ECO:0000313" key="3">
    <source>
        <dbReference type="Proteomes" id="UP000298488"/>
    </source>
</evidence>